<comment type="caution">
    <text evidence="1">The sequence shown here is derived from an EMBL/GenBank/DDBJ whole genome shotgun (WGS) entry which is preliminary data.</text>
</comment>
<dbReference type="EMBL" id="JAGPYQ010000001">
    <property type="protein sequence ID" value="MBQ0850897.1"/>
    <property type="molecule type" value="Genomic_DNA"/>
</dbReference>
<sequence>MTHPARLVTTIAAPLPFTRADDAPHLERRAGRRLLVQRGDTELIVQHLDESWATAGTGRFPAPWPRRYGHFAVSPTGDLAVFAGPHALRVVDRAGNLRWEVRHRCWAGCAGHESFAEYADQRDHRYVGSGSAGFSADGTLVWAHIRGPLALDRGRGADEWLIMAAQDGTVLARAATHTAAEGSDHVGHPDAGQMGLTIGEGQDGAPLRWGRWDGRTLAIDSFSDEDRVLLAVSPTGNRLLTVTHDQDTLALHRVTDGTVEASLSAAELPPRPAPTTEQSEAFEGDETQAFFDYEGGFADEDTVVVATVESDEEFGTGRHWLIDATRMRLTDRLAYPFEVPGLPRALGDGTWYTASATESALHLWTT</sequence>
<evidence type="ECO:0000313" key="2">
    <source>
        <dbReference type="Proteomes" id="UP000677413"/>
    </source>
</evidence>
<organism evidence="1 2">
    <name type="scientific">Streptomyces liliiviolaceus</name>
    <dbReference type="NCBI Taxonomy" id="2823109"/>
    <lineage>
        <taxon>Bacteria</taxon>
        <taxon>Bacillati</taxon>
        <taxon>Actinomycetota</taxon>
        <taxon>Actinomycetes</taxon>
        <taxon>Kitasatosporales</taxon>
        <taxon>Streptomycetaceae</taxon>
        <taxon>Streptomyces</taxon>
    </lineage>
</organism>
<dbReference type="InterPro" id="IPR011044">
    <property type="entry name" value="Quino_amine_DH_bsu"/>
</dbReference>
<dbReference type="AlphaFoldDB" id="A0A940Y0A4"/>
<reference evidence="1 2" key="1">
    <citation type="submission" date="2021-04" db="EMBL/GenBank/DDBJ databases">
        <authorList>
            <person name="Tang X."/>
            <person name="Zhou X."/>
            <person name="Chen X."/>
            <person name="Cernava T."/>
            <person name="Zhang C."/>
        </authorList>
    </citation>
    <scope>NUCLEOTIDE SEQUENCE [LARGE SCALE GENOMIC DNA]</scope>
    <source>
        <strain evidence="1 2">BH-SS-21</strain>
    </source>
</reference>
<accession>A0A940Y0A4</accession>
<proteinExistence type="predicted"/>
<name>A0A940Y0A4_9ACTN</name>
<dbReference type="Proteomes" id="UP000677413">
    <property type="component" value="Unassembled WGS sequence"/>
</dbReference>
<keyword evidence="2" id="KW-1185">Reference proteome</keyword>
<dbReference type="SUPFAM" id="SSF50969">
    <property type="entry name" value="YVTN repeat-like/Quinoprotein amine dehydrogenase"/>
    <property type="match status" value="1"/>
</dbReference>
<evidence type="ECO:0000313" key="1">
    <source>
        <dbReference type="EMBL" id="MBQ0850897.1"/>
    </source>
</evidence>
<protein>
    <submittedName>
        <fullName evidence="1">Uncharacterized protein</fullName>
    </submittedName>
</protein>
<gene>
    <name evidence="1" type="ORF">J8N05_22295</name>
</gene>